<comment type="similarity">
    <text evidence="1">Belongs to the cornifelin family.</text>
</comment>
<evidence type="ECO:0000313" key="3">
    <source>
        <dbReference type="Proteomes" id="UP000694845"/>
    </source>
</evidence>
<dbReference type="RefSeq" id="XP_022093848.1">
    <property type="nucleotide sequence ID" value="XM_022238156.1"/>
</dbReference>
<accession>A0A8B7YKQ7</accession>
<dbReference type="NCBIfam" id="TIGR01571">
    <property type="entry name" value="A_thal_Cys_rich"/>
    <property type="match status" value="1"/>
</dbReference>
<dbReference type="InterPro" id="IPR006461">
    <property type="entry name" value="PLAC_motif_containing"/>
</dbReference>
<organism evidence="3 4">
    <name type="scientific">Acanthaster planci</name>
    <name type="common">Crown-of-thorns starfish</name>
    <dbReference type="NCBI Taxonomy" id="133434"/>
    <lineage>
        <taxon>Eukaryota</taxon>
        <taxon>Metazoa</taxon>
        <taxon>Echinodermata</taxon>
        <taxon>Eleutherozoa</taxon>
        <taxon>Asterozoa</taxon>
        <taxon>Asteroidea</taxon>
        <taxon>Valvatacea</taxon>
        <taxon>Valvatida</taxon>
        <taxon>Acanthasteridae</taxon>
        <taxon>Acanthaster</taxon>
    </lineage>
</organism>
<dbReference type="Proteomes" id="UP000694845">
    <property type="component" value="Unplaced"/>
</dbReference>
<dbReference type="GeneID" id="110981016"/>
<dbReference type="OrthoDB" id="1045822at2759"/>
<dbReference type="Pfam" id="PF04749">
    <property type="entry name" value="PLAC8"/>
    <property type="match status" value="1"/>
</dbReference>
<feature type="region of interest" description="Disordered" evidence="2">
    <location>
        <begin position="22"/>
        <end position="64"/>
    </location>
</feature>
<evidence type="ECO:0000313" key="4">
    <source>
        <dbReference type="RefSeq" id="XP_022093848.1"/>
    </source>
</evidence>
<name>A0A8B7YKQ7_ACAPL</name>
<dbReference type="KEGG" id="aplc:110981016"/>
<keyword evidence="3" id="KW-1185">Reference proteome</keyword>
<protein>
    <submittedName>
        <fullName evidence="4">Uncharacterized protein LOC110981016 isoform X1</fullName>
    </submittedName>
</protein>
<proteinExistence type="inferred from homology"/>
<evidence type="ECO:0000256" key="2">
    <source>
        <dbReference type="SAM" id="MobiDB-lite"/>
    </source>
</evidence>
<gene>
    <name evidence="4" type="primary">LOC110981016</name>
</gene>
<dbReference type="AlphaFoldDB" id="A0A8B7YKQ7"/>
<dbReference type="PANTHER" id="PTHR15907">
    <property type="entry name" value="DUF614 FAMILY PROTEIN-RELATED"/>
    <property type="match status" value="1"/>
</dbReference>
<reference evidence="4" key="1">
    <citation type="submission" date="2025-08" db="UniProtKB">
        <authorList>
            <consortium name="RefSeq"/>
        </authorList>
    </citation>
    <scope>IDENTIFICATION</scope>
</reference>
<sequence length="229" mass="25210">MVGPWRSVPDLLYETYPTRDLRREFPSDPGFSTARCESNTLPSAPYRSRGSSAPQTRREEAQSSYPASNVVCLKSTSGNTTTFTVASASVTRLPNGDDKMCIACQQYHLRRLEPITRQPQPKMSRPQYIKVASDWSTDLFGCMEDEHTCLLGAVCSPCLACSLARQLGESCFVVTCVPGGIFALRTKLRMQQNIEGSICNDCLTVCCCCPLALCQMARELDNAEIGRLG</sequence>
<evidence type="ECO:0000256" key="1">
    <source>
        <dbReference type="ARBA" id="ARBA00009024"/>
    </source>
</evidence>